<keyword evidence="3" id="KW-1185">Reference proteome</keyword>
<evidence type="ECO:0000313" key="2">
    <source>
        <dbReference type="EMBL" id="KAJ1100148.1"/>
    </source>
</evidence>
<evidence type="ECO:0000313" key="3">
    <source>
        <dbReference type="Proteomes" id="UP001066276"/>
    </source>
</evidence>
<name>A0AAV7M9X6_PLEWA</name>
<evidence type="ECO:0000256" key="1">
    <source>
        <dbReference type="SAM" id="MobiDB-lite"/>
    </source>
</evidence>
<protein>
    <submittedName>
        <fullName evidence="2">Uncharacterized protein</fullName>
    </submittedName>
</protein>
<feature type="region of interest" description="Disordered" evidence="1">
    <location>
        <begin position="53"/>
        <end position="76"/>
    </location>
</feature>
<accession>A0AAV7M9X6</accession>
<dbReference type="Proteomes" id="UP001066276">
    <property type="component" value="Chromosome 10"/>
</dbReference>
<dbReference type="EMBL" id="JANPWB010000014">
    <property type="protein sequence ID" value="KAJ1100148.1"/>
    <property type="molecule type" value="Genomic_DNA"/>
</dbReference>
<dbReference type="AlphaFoldDB" id="A0AAV7M9X6"/>
<proteinExistence type="predicted"/>
<reference evidence="2" key="1">
    <citation type="journal article" date="2022" name="bioRxiv">
        <title>Sequencing and chromosome-scale assembly of the giantPleurodeles waltlgenome.</title>
        <authorList>
            <person name="Brown T."/>
            <person name="Elewa A."/>
            <person name="Iarovenko S."/>
            <person name="Subramanian E."/>
            <person name="Araus A.J."/>
            <person name="Petzold A."/>
            <person name="Susuki M."/>
            <person name="Suzuki K.-i.T."/>
            <person name="Hayashi T."/>
            <person name="Toyoda A."/>
            <person name="Oliveira C."/>
            <person name="Osipova E."/>
            <person name="Leigh N.D."/>
            <person name="Simon A."/>
            <person name="Yun M.H."/>
        </authorList>
    </citation>
    <scope>NUCLEOTIDE SEQUENCE</scope>
    <source>
        <strain evidence="2">20211129_DDA</strain>
        <tissue evidence="2">Liver</tissue>
    </source>
</reference>
<sequence>MSGALHAGSGARRPGWVNKDGTRAAAARVVRALDAEHWEHVRLPGAGGMAVAATAPGFTQTPGRSPLQQELRPRDL</sequence>
<feature type="compositionally biased region" description="Polar residues" evidence="1">
    <location>
        <begin position="57"/>
        <end position="68"/>
    </location>
</feature>
<comment type="caution">
    <text evidence="2">The sequence shown here is derived from an EMBL/GenBank/DDBJ whole genome shotgun (WGS) entry which is preliminary data.</text>
</comment>
<organism evidence="2 3">
    <name type="scientific">Pleurodeles waltl</name>
    <name type="common">Iberian ribbed newt</name>
    <dbReference type="NCBI Taxonomy" id="8319"/>
    <lineage>
        <taxon>Eukaryota</taxon>
        <taxon>Metazoa</taxon>
        <taxon>Chordata</taxon>
        <taxon>Craniata</taxon>
        <taxon>Vertebrata</taxon>
        <taxon>Euteleostomi</taxon>
        <taxon>Amphibia</taxon>
        <taxon>Batrachia</taxon>
        <taxon>Caudata</taxon>
        <taxon>Salamandroidea</taxon>
        <taxon>Salamandridae</taxon>
        <taxon>Pleurodelinae</taxon>
        <taxon>Pleurodeles</taxon>
    </lineage>
</organism>
<gene>
    <name evidence="2" type="ORF">NDU88_005235</name>
</gene>